<keyword evidence="2" id="KW-0560">Oxidoreductase</keyword>
<evidence type="ECO:0000313" key="2">
    <source>
        <dbReference type="EMBL" id="PJK28355.1"/>
    </source>
</evidence>
<protein>
    <submittedName>
        <fullName evidence="2">Phytanoyl-CoA dioxygenase</fullName>
    </submittedName>
</protein>
<dbReference type="PANTHER" id="PTHR20883">
    <property type="entry name" value="PHYTANOYL-COA DIOXYGENASE DOMAIN CONTAINING 1"/>
    <property type="match status" value="1"/>
</dbReference>
<comment type="cofactor">
    <cofactor evidence="1">
        <name>Fe(2+)</name>
        <dbReference type="ChEBI" id="CHEBI:29033"/>
    </cofactor>
</comment>
<organism evidence="2 3">
    <name type="scientific">Minwuia thermotolerans</name>
    <dbReference type="NCBI Taxonomy" id="2056226"/>
    <lineage>
        <taxon>Bacteria</taxon>
        <taxon>Pseudomonadati</taxon>
        <taxon>Pseudomonadota</taxon>
        <taxon>Alphaproteobacteria</taxon>
        <taxon>Minwuiales</taxon>
        <taxon>Minwuiaceae</taxon>
        <taxon>Minwuia</taxon>
    </lineage>
</organism>
<sequence length="386" mass="42815">MNPPVVARTIDHAAQAAAMEKYMAEGEERAHALGNRGPIRFAGDGALHPDIVEAYWRCGFYVFEGVLKADELADLERDLKDIMSRFPVARGEEVDAQGRKAIGVGQQAPSLFWSKPLADPFGGTAAANGRHPVKMYEPEAAKDAPEEIVYLMLGTLQHSEAALRLYGHPEVLKMVSAINGQDFTPFNEALFIKEPGLGASVAWHRDGVTHWDDPEWDQGTHGFNCMAQLYGCTPANGLWVVPGTHKLRQIDIAAMVEAAGTDRLPEAVPLVAKPGDLAITNRQVVHGSFANNSKDWRVTFNFGFHRRKSVLNVEAGGIHNARAVYDDARIRRRSRMIGYAIDARRQRFPDETPFVYKPHAEAGESWAWDDKAKLDVFDYNLEDLSI</sequence>
<dbReference type="Pfam" id="PF05721">
    <property type="entry name" value="PhyH"/>
    <property type="match status" value="1"/>
</dbReference>
<dbReference type="AlphaFoldDB" id="A0A2M9FY14"/>
<dbReference type="OrthoDB" id="9791262at2"/>
<comment type="caution">
    <text evidence="2">The sequence shown here is derived from an EMBL/GenBank/DDBJ whole genome shotgun (WGS) entry which is preliminary data.</text>
</comment>
<proteinExistence type="predicted"/>
<accession>A0A2M9FY14</accession>
<dbReference type="PANTHER" id="PTHR20883:SF48">
    <property type="entry name" value="ECTOINE DIOXYGENASE"/>
    <property type="match status" value="1"/>
</dbReference>
<reference evidence="2 3" key="1">
    <citation type="submission" date="2017-11" db="EMBL/GenBank/DDBJ databases">
        <title>Draft genome sequence of Rhizobiales bacterium SY3-13.</title>
        <authorList>
            <person name="Sun C."/>
        </authorList>
    </citation>
    <scope>NUCLEOTIDE SEQUENCE [LARGE SCALE GENOMIC DNA]</scope>
    <source>
        <strain evidence="2 3">SY3-13</strain>
    </source>
</reference>
<name>A0A2M9FY14_9PROT</name>
<keyword evidence="2" id="KW-0223">Dioxygenase</keyword>
<evidence type="ECO:0000313" key="3">
    <source>
        <dbReference type="Proteomes" id="UP000229498"/>
    </source>
</evidence>
<dbReference type="Gene3D" id="2.60.120.620">
    <property type="entry name" value="q2cbj1_9rhob like domain"/>
    <property type="match status" value="1"/>
</dbReference>
<dbReference type="EMBL" id="PHIG01000047">
    <property type="protein sequence ID" value="PJK28355.1"/>
    <property type="molecule type" value="Genomic_DNA"/>
</dbReference>
<evidence type="ECO:0000256" key="1">
    <source>
        <dbReference type="ARBA" id="ARBA00001954"/>
    </source>
</evidence>
<gene>
    <name evidence="2" type="ORF">CVT23_18080</name>
</gene>
<dbReference type="GO" id="GO:0016706">
    <property type="term" value="F:2-oxoglutarate-dependent dioxygenase activity"/>
    <property type="evidence" value="ECO:0007669"/>
    <property type="project" value="UniProtKB-ARBA"/>
</dbReference>
<dbReference type="SUPFAM" id="SSF51197">
    <property type="entry name" value="Clavaminate synthase-like"/>
    <property type="match status" value="1"/>
</dbReference>
<dbReference type="RefSeq" id="WP_109794801.1">
    <property type="nucleotide sequence ID" value="NZ_PHIG01000047.1"/>
</dbReference>
<dbReference type="Proteomes" id="UP000229498">
    <property type="component" value="Unassembled WGS sequence"/>
</dbReference>
<dbReference type="InterPro" id="IPR008775">
    <property type="entry name" value="Phytyl_CoA_dOase-like"/>
</dbReference>
<dbReference type="GO" id="GO:0005506">
    <property type="term" value="F:iron ion binding"/>
    <property type="evidence" value="ECO:0007669"/>
    <property type="project" value="UniProtKB-ARBA"/>
</dbReference>
<keyword evidence="3" id="KW-1185">Reference proteome</keyword>